<sequence>MLHNITRRLPSTSLKRAYSVESSTPKEETLKGWRKHAHQFRDKPASYLLSFAILHEVTAVLPLPIVYYTLKWTHTSIPIPQGMIEQQNAVVSRVRKYYGYEPLDPSSRTMINMATAYAVVKLIMPLRVGVCLAATPWTATSIMTPIYNTFKRLSTKLVRRSVSHLYIPHYASFVCPFIMRGSRTAFVVARAHDNTCVNQISSTFCPVKS</sequence>
<dbReference type="InParanoid" id="A0A2P6N9K9"/>
<dbReference type="InterPro" id="IPR018811">
    <property type="entry name" value="MRX11"/>
</dbReference>
<dbReference type="Proteomes" id="UP000241769">
    <property type="component" value="Unassembled WGS sequence"/>
</dbReference>
<reference evidence="1 2" key="1">
    <citation type="journal article" date="2018" name="Genome Biol. Evol.">
        <title>Multiple Roots of Fruiting Body Formation in Amoebozoa.</title>
        <authorList>
            <person name="Hillmann F."/>
            <person name="Forbes G."/>
            <person name="Novohradska S."/>
            <person name="Ferling I."/>
            <person name="Riege K."/>
            <person name="Groth M."/>
            <person name="Westermann M."/>
            <person name="Marz M."/>
            <person name="Spaller T."/>
            <person name="Winckler T."/>
            <person name="Schaap P."/>
            <person name="Glockner G."/>
        </authorList>
    </citation>
    <scope>NUCLEOTIDE SEQUENCE [LARGE SCALE GENOMIC DNA]</scope>
    <source>
        <strain evidence="1 2">Jena</strain>
    </source>
</reference>
<dbReference type="AlphaFoldDB" id="A0A2P6N9K9"/>
<evidence type="ECO:0000313" key="1">
    <source>
        <dbReference type="EMBL" id="PRP80644.1"/>
    </source>
</evidence>
<gene>
    <name evidence="1" type="ORF">PROFUN_10699</name>
</gene>
<accession>A0A2P6N9K9</accession>
<dbReference type="GO" id="GO:0005739">
    <property type="term" value="C:mitochondrion"/>
    <property type="evidence" value="ECO:0007669"/>
    <property type="project" value="TreeGrafter"/>
</dbReference>
<keyword evidence="2" id="KW-1185">Reference proteome</keyword>
<name>A0A2P6N9K9_9EUKA</name>
<dbReference type="OrthoDB" id="5580261at2759"/>
<proteinExistence type="predicted"/>
<dbReference type="PANTHER" id="PTHR28002:SF1">
    <property type="entry name" value="MIOREX COMPLEX COMPONENT 11"/>
    <property type="match status" value="1"/>
</dbReference>
<protein>
    <submittedName>
        <fullName evidence="1">Uncharacterized protein</fullName>
    </submittedName>
</protein>
<comment type="caution">
    <text evidence="1">The sequence shown here is derived from an EMBL/GenBank/DDBJ whole genome shotgun (WGS) entry which is preliminary data.</text>
</comment>
<dbReference type="EMBL" id="MDYQ01000142">
    <property type="protein sequence ID" value="PRP80644.1"/>
    <property type="molecule type" value="Genomic_DNA"/>
</dbReference>
<evidence type="ECO:0000313" key="2">
    <source>
        <dbReference type="Proteomes" id="UP000241769"/>
    </source>
</evidence>
<organism evidence="1 2">
    <name type="scientific">Planoprotostelium fungivorum</name>
    <dbReference type="NCBI Taxonomy" id="1890364"/>
    <lineage>
        <taxon>Eukaryota</taxon>
        <taxon>Amoebozoa</taxon>
        <taxon>Evosea</taxon>
        <taxon>Variosea</taxon>
        <taxon>Cavosteliida</taxon>
        <taxon>Cavosteliaceae</taxon>
        <taxon>Planoprotostelium</taxon>
    </lineage>
</organism>
<dbReference type="PANTHER" id="PTHR28002">
    <property type="entry name" value="MIOREX COMPLEX COMPONENT 11"/>
    <property type="match status" value="1"/>
</dbReference>
<dbReference type="Pfam" id="PF10306">
    <property type="entry name" value="FLILHELTA"/>
    <property type="match status" value="1"/>
</dbReference>